<keyword evidence="1" id="KW-0833">Ubl conjugation pathway</keyword>
<accession>G3ASQ3</accession>
<gene>
    <name evidence="2" type="ORF">SPAPADRAFT_156828</name>
</gene>
<dbReference type="Gene3D" id="3.90.1150.220">
    <property type="match status" value="1"/>
</dbReference>
<keyword evidence="3" id="KW-1185">Reference proteome</keyword>
<comment type="subunit">
    <text evidence="1">Component of the Smc5-Smc6 complex.</text>
</comment>
<dbReference type="PANTHER" id="PTHR20973:SF0">
    <property type="entry name" value="NON-STRUCTURAL MAINTENANCE OF CHROMOSOMES ELEMENT 1 HOMOLOG"/>
    <property type="match status" value="1"/>
</dbReference>
<dbReference type="InParanoid" id="G3ASQ3"/>
<dbReference type="GO" id="GO:0030915">
    <property type="term" value="C:Smc5-Smc6 complex"/>
    <property type="evidence" value="ECO:0007669"/>
    <property type="project" value="UniProtKB-UniRule"/>
</dbReference>
<dbReference type="GO" id="GO:0005634">
    <property type="term" value="C:nucleus"/>
    <property type="evidence" value="ECO:0007669"/>
    <property type="project" value="UniProtKB-SubCell"/>
</dbReference>
<dbReference type="EMBL" id="GL996504">
    <property type="protein sequence ID" value="EGW31117.1"/>
    <property type="molecule type" value="Genomic_DNA"/>
</dbReference>
<reference evidence="2 3" key="1">
    <citation type="journal article" date="2011" name="Proc. Natl. Acad. Sci. U.S.A.">
        <title>Comparative genomics of xylose-fermenting fungi for enhanced biofuel production.</title>
        <authorList>
            <person name="Wohlbach D.J."/>
            <person name="Kuo A."/>
            <person name="Sato T.K."/>
            <person name="Potts K.M."/>
            <person name="Salamov A.A."/>
            <person name="LaButti K.M."/>
            <person name="Sun H."/>
            <person name="Clum A."/>
            <person name="Pangilinan J.L."/>
            <person name="Lindquist E.A."/>
            <person name="Lucas S."/>
            <person name="Lapidus A."/>
            <person name="Jin M."/>
            <person name="Gunawan C."/>
            <person name="Balan V."/>
            <person name="Dale B.E."/>
            <person name="Jeffries T.W."/>
            <person name="Zinkel R."/>
            <person name="Barry K.W."/>
            <person name="Grigoriev I.V."/>
            <person name="Gasch A.P."/>
        </authorList>
    </citation>
    <scope>NUCLEOTIDE SEQUENCE [LARGE SCALE GENOMIC DNA]</scope>
    <source>
        <strain evidence="3">NRRL Y-27907 / 11-Y1</strain>
    </source>
</reference>
<dbReference type="InterPro" id="IPR011513">
    <property type="entry name" value="Nse1"/>
</dbReference>
<keyword evidence="1" id="KW-0233">DNA recombination</keyword>
<dbReference type="FunCoup" id="G3ASQ3">
    <property type="interactions" value="135"/>
</dbReference>
<dbReference type="eggNOG" id="KOG4718">
    <property type="taxonomic scope" value="Eukaryota"/>
</dbReference>
<keyword evidence="1" id="KW-0808">Transferase</keyword>
<evidence type="ECO:0000313" key="2">
    <source>
        <dbReference type="EMBL" id="EGW31117.1"/>
    </source>
</evidence>
<keyword evidence="1" id="KW-0862">Zinc</keyword>
<comment type="subcellular location">
    <subcellularLocation>
        <location evidence="1">Nucleus</location>
    </subcellularLocation>
</comment>
<dbReference type="InterPro" id="IPR036388">
    <property type="entry name" value="WH-like_DNA-bd_sf"/>
</dbReference>
<organism evidence="3">
    <name type="scientific">Spathaspora passalidarum (strain NRRL Y-27907 / 11-Y1)</name>
    <dbReference type="NCBI Taxonomy" id="619300"/>
    <lineage>
        <taxon>Eukaryota</taxon>
        <taxon>Fungi</taxon>
        <taxon>Dikarya</taxon>
        <taxon>Ascomycota</taxon>
        <taxon>Saccharomycotina</taxon>
        <taxon>Pichiomycetes</taxon>
        <taxon>Debaryomycetaceae</taxon>
        <taxon>Spathaspora</taxon>
    </lineage>
</organism>
<keyword evidence="1" id="KW-0539">Nucleus</keyword>
<dbReference type="GO" id="GO:0061630">
    <property type="term" value="F:ubiquitin protein ligase activity"/>
    <property type="evidence" value="ECO:0007669"/>
    <property type="project" value="UniProtKB-EC"/>
</dbReference>
<comment type="similarity">
    <text evidence="1">Belongs to the NSE1 family.</text>
</comment>
<proteinExistence type="inferred from homology"/>
<dbReference type="EC" id="2.3.2.27" evidence="1"/>
<dbReference type="RefSeq" id="XP_007377150.1">
    <property type="nucleotide sequence ID" value="XM_007377088.1"/>
</dbReference>
<evidence type="ECO:0000313" key="3">
    <source>
        <dbReference type="Proteomes" id="UP000000709"/>
    </source>
</evidence>
<dbReference type="GO" id="GO:0000724">
    <property type="term" value="P:double-strand break repair via homologous recombination"/>
    <property type="evidence" value="ECO:0007669"/>
    <property type="project" value="TreeGrafter"/>
</dbReference>
<dbReference type="OrthoDB" id="185455at2759"/>
<dbReference type="GeneID" id="18871059"/>
<dbReference type="Pfam" id="PF07574">
    <property type="entry name" value="SMC_Nse1"/>
    <property type="match status" value="1"/>
</dbReference>
<dbReference type="Gene3D" id="1.10.10.10">
    <property type="entry name" value="Winged helix-like DNA-binding domain superfamily/Winged helix DNA-binding domain"/>
    <property type="match status" value="1"/>
</dbReference>
<keyword evidence="1" id="KW-0227">DNA damage</keyword>
<keyword evidence="1" id="KW-0234">DNA repair</keyword>
<dbReference type="GO" id="GO:0008270">
    <property type="term" value="F:zinc ion binding"/>
    <property type="evidence" value="ECO:0007669"/>
    <property type="project" value="UniProtKB-KW"/>
</dbReference>
<sequence>MSEYTDIHRVLLTYIRSCKYIYHHELLETFQTIYTNLSGESPHEEPLQQLNKYLADINSRISPHGFKIERKNNELTGELCYIFINTVGDDIIKQNTLYSPPELDTIKQIIDDIVEAPEYKFSLGKVNVQQKIANSLNKTLKEASNLVDRLIDDGWFEVTLDDRMTLSIKTIAELKDYLIDRHGSSTNEGKILICQQCKEIVTLGCKHEDYFFHFKCYDVYCRNNNIEPDQDFQRIGPENV</sequence>
<keyword evidence="1" id="KW-0479">Metal-binding</keyword>
<keyword evidence="1" id="KW-0863">Zinc-finger</keyword>
<dbReference type="STRING" id="619300.G3ASQ3"/>
<dbReference type="AlphaFoldDB" id="G3ASQ3"/>
<protein>
    <recommendedName>
        <fullName evidence="1">Non-structural maintenance of chromosomes element 1 homolog</fullName>
        <ecNumber evidence="1">2.3.2.27</ecNumber>
    </recommendedName>
</protein>
<dbReference type="KEGG" id="spaa:SPAPADRAFT_156828"/>
<comment type="function">
    <text evidence="1">Acts in a DNA repair pathway for removal of UV-induced DNA damage that is distinct from classical nucleotide excision repair and in repair of ionizing radiation damage. Functions in homologous recombination repair of DNA double strand breaks and in recovery of stalled replication forks.</text>
</comment>
<dbReference type="HOGENOM" id="CLU_045153_4_0_1"/>
<dbReference type="Proteomes" id="UP000000709">
    <property type="component" value="Unassembled WGS sequence"/>
</dbReference>
<evidence type="ECO:0000256" key="1">
    <source>
        <dbReference type="RuleBase" id="RU368018"/>
    </source>
</evidence>
<dbReference type="OMA" id="RCPNYSN"/>
<name>G3ASQ3_SPAPN</name>
<dbReference type="PANTHER" id="PTHR20973">
    <property type="entry name" value="NON-SMC ELEMENT 1-RELATED"/>
    <property type="match status" value="1"/>
</dbReference>
<comment type="catalytic activity">
    <reaction evidence="1">
        <text>S-ubiquitinyl-[E2 ubiquitin-conjugating enzyme]-L-cysteine + [acceptor protein]-L-lysine = [E2 ubiquitin-conjugating enzyme]-L-cysteine + N(6)-ubiquitinyl-[acceptor protein]-L-lysine.</text>
        <dbReference type="EC" id="2.3.2.27"/>
    </reaction>
</comment>